<evidence type="ECO:0000256" key="11">
    <source>
        <dbReference type="ARBA" id="ARBA00032500"/>
    </source>
</evidence>
<dbReference type="InterPro" id="IPR048540">
    <property type="entry name" value="Rrn7_cyclin_N"/>
</dbReference>
<evidence type="ECO:0000313" key="17">
    <source>
        <dbReference type="Proteomes" id="UP000287033"/>
    </source>
</evidence>
<keyword evidence="6" id="KW-0862">Zinc</keyword>
<feature type="domain" description="Rrn7/TAF1B N-terminal cyclin" evidence="14">
    <location>
        <begin position="80"/>
        <end position="248"/>
    </location>
</feature>
<dbReference type="PANTHER" id="PTHR31576">
    <property type="entry name" value="TATA BOX-BINDING PROTEIN-ASSOCIATED FACTOR RNA POLYMERASE I SUBUNIT B"/>
    <property type="match status" value="1"/>
</dbReference>
<comment type="similarity">
    <text evidence="2">Belongs to the RRN7/TAF1B family.</text>
</comment>
<keyword evidence="12" id="KW-0472">Membrane</keyword>
<gene>
    <name evidence="16" type="ORF">chiPu_0002300</name>
</gene>
<evidence type="ECO:0000259" key="13">
    <source>
        <dbReference type="Pfam" id="PF11781"/>
    </source>
</evidence>
<accession>A0A401S0H6</accession>
<keyword evidence="4" id="KW-0479">Metal-binding</keyword>
<dbReference type="GO" id="GO:0001164">
    <property type="term" value="F:RNA polymerase I core promoter sequence-specific DNA binding"/>
    <property type="evidence" value="ECO:0007669"/>
    <property type="project" value="InterPro"/>
</dbReference>
<evidence type="ECO:0000256" key="3">
    <source>
        <dbReference type="ARBA" id="ARBA00018994"/>
    </source>
</evidence>
<dbReference type="Proteomes" id="UP000287033">
    <property type="component" value="Unassembled WGS sequence"/>
</dbReference>
<reference evidence="16 17" key="1">
    <citation type="journal article" date="2018" name="Nat. Ecol. Evol.">
        <title>Shark genomes provide insights into elasmobranch evolution and the origin of vertebrates.</title>
        <authorList>
            <person name="Hara Y"/>
            <person name="Yamaguchi K"/>
            <person name="Onimaru K"/>
            <person name="Kadota M"/>
            <person name="Koyanagi M"/>
            <person name="Keeley SD"/>
            <person name="Tatsumi K"/>
            <person name="Tanaka K"/>
            <person name="Motone F"/>
            <person name="Kageyama Y"/>
            <person name="Nozu R"/>
            <person name="Adachi N"/>
            <person name="Nishimura O"/>
            <person name="Nakagawa R"/>
            <person name="Tanegashima C"/>
            <person name="Kiyatake I"/>
            <person name="Matsumoto R"/>
            <person name="Murakumo K"/>
            <person name="Nishida K"/>
            <person name="Terakita A"/>
            <person name="Kuratani S"/>
            <person name="Sato K"/>
            <person name="Hyodo S Kuraku.S."/>
        </authorList>
    </citation>
    <scope>NUCLEOTIDE SEQUENCE [LARGE SCALE GENOMIC DNA]</scope>
</reference>
<evidence type="ECO:0000256" key="4">
    <source>
        <dbReference type="ARBA" id="ARBA00022723"/>
    </source>
</evidence>
<proteinExistence type="inferred from homology"/>
<dbReference type="AlphaFoldDB" id="A0A401S0H6"/>
<evidence type="ECO:0000256" key="12">
    <source>
        <dbReference type="SAM" id="Phobius"/>
    </source>
</evidence>
<dbReference type="EMBL" id="BEZZ01000042">
    <property type="protein sequence ID" value="GCC23902.1"/>
    <property type="molecule type" value="Genomic_DNA"/>
</dbReference>
<keyword evidence="8" id="KW-0238">DNA-binding</keyword>
<evidence type="ECO:0000313" key="16">
    <source>
        <dbReference type="EMBL" id="GCC23902.1"/>
    </source>
</evidence>
<dbReference type="PANTHER" id="PTHR31576:SF2">
    <property type="entry name" value="TATA BOX-BINDING PROTEIN-ASSOCIATED FACTOR RNA POLYMERASE I SUBUNIT B"/>
    <property type="match status" value="1"/>
</dbReference>
<evidence type="ECO:0000256" key="1">
    <source>
        <dbReference type="ARBA" id="ARBA00004604"/>
    </source>
</evidence>
<feature type="domain" description="RRN7-type" evidence="13">
    <location>
        <begin position="8"/>
        <end position="39"/>
    </location>
</feature>
<keyword evidence="9" id="KW-0804">Transcription</keyword>
<protein>
    <recommendedName>
        <fullName evidence="3">TATA box-binding protein-associated factor RNA polymerase I subunit B</fullName>
    </recommendedName>
    <alternativeName>
        <fullName evidence="11">TATA box-binding protein-associated factor 1B</fullName>
    </alternativeName>
</protein>
<dbReference type="InterPro" id="IPR033599">
    <property type="entry name" value="TAF1B/Rrn7"/>
</dbReference>
<feature type="transmembrane region" description="Helical" evidence="12">
    <location>
        <begin position="201"/>
        <end position="220"/>
    </location>
</feature>
<evidence type="ECO:0000259" key="15">
    <source>
        <dbReference type="Pfam" id="PF20645"/>
    </source>
</evidence>
<dbReference type="GO" id="GO:0005668">
    <property type="term" value="C:RNA polymerase transcription factor SL1 complex"/>
    <property type="evidence" value="ECO:0007669"/>
    <property type="project" value="TreeGrafter"/>
</dbReference>
<evidence type="ECO:0000256" key="6">
    <source>
        <dbReference type="ARBA" id="ARBA00022833"/>
    </source>
</evidence>
<evidence type="ECO:0000256" key="2">
    <source>
        <dbReference type="ARBA" id="ARBA00006899"/>
    </source>
</evidence>
<dbReference type="Pfam" id="PF20645">
    <property type="entry name" value="Rrn7_cyclin_C"/>
    <property type="match status" value="1"/>
</dbReference>
<keyword evidence="12" id="KW-1133">Transmembrane helix</keyword>
<keyword evidence="7" id="KW-0805">Transcription regulation</keyword>
<feature type="domain" description="Rrn7/TAF1B C-terminal cyclin" evidence="15">
    <location>
        <begin position="265"/>
        <end position="452"/>
    </location>
</feature>
<dbReference type="STRING" id="137246.A0A401S0H6"/>
<sequence length="582" mass="68119">MDEEDTRDFREPCERCSVINWAISDEGKFFCKSCHNVIEKTADAPCEIFMQNARVNTLSKGLKKRNKLDQGCEWYVCEGFQYILNQQAKALVALGTSPLLKDETLCNIWRRYLQKSQQAYTNKPIDVPRRQSLVSEMVSDSSELVSDSDVSWSSLTESNPEGQDRSIQLTKDAVGSEDEATSIRSGSVDGSLYRRTAYRKGLLMSMPLTLAFCYLALLWLRESITLADLLRFVSEQQIPYLNAFQYFPEEMKLYGPDIHIFQVQSIPSYEEIQGKMHQLAVFLEMPRFPEITEKCFLHPDILCVKLLMEANLPESMHIWIQRLVKKMGIGEVDFLTYHPLSRRAKMVKYEVQAAAVIVVALKLLFVLNDKHEWLLSNRAKEINKQNSEGIKVFQFKKWYTVMRNRLDECEKEAEDQAARHLWKCEKPLFFSIKDKSVIYKKKRMIHSLKKQFVRLAGSHQIMEKEKPSSFKFNWNEGSLERLCFREDSLKAYDYEKSKRIRTVNDRYWVSCLKICQEKYCGHLTKSEEKYFPGSYLFILQLFSFLLGVEFSMLHLEVCQLEHRLFNLREELKPRGKCKKTKS</sequence>
<evidence type="ECO:0000256" key="5">
    <source>
        <dbReference type="ARBA" id="ARBA00022771"/>
    </source>
</evidence>
<dbReference type="OMA" id="SFRFCWG"/>
<keyword evidence="10" id="KW-0539">Nucleus</keyword>
<dbReference type="GO" id="GO:0042790">
    <property type="term" value="P:nucleolar large rRNA transcription by RNA polymerase I"/>
    <property type="evidence" value="ECO:0007669"/>
    <property type="project" value="TreeGrafter"/>
</dbReference>
<keyword evidence="17" id="KW-1185">Reference proteome</keyword>
<evidence type="ECO:0000256" key="10">
    <source>
        <dbReference type="ARBA" id="ARBA00023242"/>
    </source>
</evidence>
<evidence type="ECO:0000259" key="14">
    <source>
        <dbReference type="Pfam" id="PF20644"/>
    </source>
</evidence>
<dbReference type="GO" id="GO:0070860">
    <property type="term" value="C:RNA polymerase I core factor complex"/>
    <property type="evidence" value="ECO:0007669"/>
    <property type="project" value="InterPro"/>
</dbReference>
<keyword evidence="5" id="KW-0863">Zinc-finger</keyword>
<keyword evidence="12" id="KW-0812">Transmembrane</keyword>
<evidence type="ECO:0000256" key="8">
    <source>
        <dbReference type="ARBA" id="ARBA00023125"/>
    </source>
</evidence>
<evidence type="ECO:0000256" key="7">
    <source>
        <dbReference type="ARBA" id="ARBA00023015"/>
    </source>
</evidence>
<evidence type="ECO:0000256" key="9">
    <source>
        <dbReference type="ARBA" id="ARBA00023163"/>
    </source>
</evidence>
<dbReference type="GO" id="GO:0008270">
    <property type="term" value="F:zinc ion binding"/>
    <property type="evidence" value="ECO:0007669"/>
    <property type="project" value="UniProtKB-KW"/>
</dbReference>
<dbReference type="Pfam" id="PF11781">
    <property type="entry name" value="Zn_ribbon_RRN7"/>
    <property type="match status" value="1"/>
</dbReference>
<comment type="caution">
    <text evidence="16">The sequence shown here is derived from an EMBL/GenBank/DDBJ whole genome shotgun (WGS) entry which is preliminary data.</text>
</comment>
<dbReference type="InterPro" id="IPR021752">
    <property type="entry name" value="TF_Rrn7_Zf"/>
</dbReference>
<comment type="subcellular location">
    <subcellularLocation>
        <location evidence="1">Nucleus</location>
        <location evidence="1">Nucleolus</location>
    </subcellularLocation>
</comment>
<organism evidence="16 17">
    <name type="scientific">Chiloscyllium punctatum</name>
    <name type="common">Brownbanded bambooshark</name>
    <name type="synonym">Hemiscyllium punctatum</name>
    <dbReference type="NCBI Taxonomy" id="137246"/>
    <lineage>
        <taxon>Eukaryota</taxon>
        <taxon>Metazoa</taxon>
        <taxon>Chordata</taxon>
        <taxon>Craniata</taxon>
        <taxon>Vertebrata</taxon>
        <taxon>Chondrichthyes</taxon>
        <taxon>Elasmobranchii</taxon>
        <taxon>Galeomorphii</taxon>
        <taxon>Galeoidea</taxon>
        <taxon>Orectolobiformes</taxon>
        <taxon>Hemiscylliidae</taxon>
        <taxon>Chiloscyllium</taxon>
    </lineage>
</organism>
<dbReference type="Pfam" id="PF20644">
    <property type="entry name" value="Rrn7_cyclin_N"/>
    <property type="match status" value="1"/>
</dbReference>
<dbReference type="InterPro" id="IPR048538">
    <property type="entry name" value="Rrn7_cyclin_C"/>
</dbReference>
<dbReference type="OrthoDB" id="10069252at2759"/>
<name>A0A401S0H6_CHIPU</name>